<organism evidence="1 2">
    <name type="scientific">Protopolystoma xenopodis</name>
    <dbReference type="NCBI Taxonomy" id="117903"/>
    <lineage>
        <taxon>Eukaryota</taxon>
        <taxon>Metazoa</taxon>
        <taxon>Spiralia</taxon>
        <taxon>Lophotrochozoa</taxon>
        <taxon>Platyhelminthes</taxon>
        <taxon>Monogenea</taxon>
        <taxon>Polyopisthocotylea</taxon>
        <taxon>Polystomatidea</taxon>
        <taxon>Polystomatidae</taxon>
        <taxon>Protopolystoma</taxon>
    </lineage>
</organism>
<gene>
    <name evidence="1" type="ORF">PXEA_LOCUS17456</name>
</gene>
<evidence type="ECO:0000313" key="2">
    <source>
        <dbReference type="Proteomes" id="UP000784294"/>
    </source>
</evidence>
<name>A0A3S5A002_9PLAT</name>
<proteinExistence type="predicted"/>
<dbReference type="AlphaFoldDB" id="A0A3S5A002"/>
<evidence type="ECO:0000313" key="1">
    <source>
        <dbReference type="EMBL" id="VEL24016.1"/>
    </source>
</evidence>
<dbReference type="Proteomes" id="UP000784294">
    <property type="component" value="Unassembled WGS sequence"/>
</dbReference>
<accession>A0A3S5A002</accession>
<dbReference type="EMBL" id="CAAALY010065340">
    <property type="protein sequence ID" value="VEL24016.1"/>
    <property type="molecule type" value="Genomic_DNA"/>
</dbReference>
<protein>
    <submittedName>
        <fullName evidence="1">Uncharacterized protein</fullName>
    </submittedName>
</protein>
<comment type="caution">
    <text evidence="1">The sequence shown here is derived from an EMBL/GenBank/DDBJ whole genome shotgun (WGS) entry which is preliminary data.</text>
</comment>
<sequence>MLNLVARASIFQEMCSYEPKKRRFLRTILSQSDSNTNDGSASESTGAEAANFETFLLEAVGVALSRMARHVKSCCDALSADKNVSK</sequence>
<keyword evidence="2" id="KW-1185">Reference proteome</keyword>
<reference evidence="1" key="1">
    <citation type="submission" date="2018-11" db="EMBL/GenBank/DDBJ databases">
        <authorList>
            <consortium name="Pathogen Informatics"/>
        </authorList>
    </citation>
    <scope>NUCLEOTIDE SEQUENCE</scope>
</reference>